<feature type="compositionally biased region" description="Low complexity" evidence="1">
    <location>
        <begin position="1"/>
        <end position="18"/>
    </location>
</feature>
<sequence length="209" mass="22192">MDRVVSSTASGTSTNGTAAKRKSTAAASKRRVTAAPLDSLQTLFGPPPKRRSTGRRRSRSGTPRQPPKPAVTVSPSDESVDSRDGRPPVVDARYPAPTPPWEYEVDGDTDIMLPDGRIISTADAADAAFVAAAAAASAFVGDAVENNDDAAAAFVDDAASVDTSVCSERQTEWVWRSGLDVSELVDDWGWEDALAERKKRLLAEFVGDD</sequence>
<dbReference type="Proteomes" id="UP000789595">
    <property type="component" value="Unassembled WGS sequence"/>
</dbReference>
<name>A0A8J2S4F8_9STRA</name>
<evidence type="ECO:0000256" key="1">
    <source>
        <dbReference type="SAM" id="MobiDB-lite"/>
    </source>
</evidence>
<keyword evidence="3" id="KW-1185">Reference proteome</keyword>
<evidence type="ECO:0000313" key="3">
    <source>
        <dbReference type="Proteomes" id="UP000789595"/>
    </source>
</evidence>
<organism evidence="2 3">
    <name type="scientific">Pelagomonas calceolata</name>
    <dbReference type="NCBI Taxonomy" id="35677"/>
    <lineage>
        <taxon>Eukaryota</taxon>
        <taxon>Sar</taxon>
        <taxon>Stramenopiles</taxon>
        <taxon>Ochrophyta</taxon>
        <taxon>Pelagophyceae</taxon>
        <taxon>Pelagomonadales</taxon>
        <taxon>Pelagomonadaceae</taxon>
        <taxon>Pelagomonas</taxon>
    </lineage>
</organism>
<proteinExistence type="predicted"/>
<feature type="region of interest" description="Disordered" evidence="1">
    <location>
        <begin position="1"/>
        <end position="103"/>
    </location>
</feature>
<evidence type="ECO:0000313" key="2">
    <source>
        <dbReference type="EMBL" id="CAH0364108.1"/>
    </source>
</evidence>
<accession>A0A8J2S4F8</accession>
<reference evidence="2" key="1">
    <citation type="submission" date="2021-11" db="EMBL/GenBank/DDBJ databases">
        <authorList>
            <consortium name="Genoscope - CEA"/>
            <person name="William W."/>
        </authorList>
    </citation>
    <scope>NUCLEOTIDE SEQUENCE</scope>
</reference>
<feature type="compositionally biased region" description="Basic residues" evidence="1">
    <location>
        <begin position="48"/>
        <end position="59"/>
    </location>
</feature>
<comment type="caution">
    <text evidence="2">The sequence shown here is derived from an EMBL/GenBank/DDBJ whole genome shotgun (WGS) entry which is preliminary data.</text>
</comment>
<dbReference type="AlphaFoldDB" id="A0A8J2S4F8"/>
<dbReference type="EMBL" id="CAKKNE010000001">
    <property type="protein sequence ID" value="CAH0364108.1"/>
    <property type="molecule type" value="Genomic_DNA"/>
</dbReference>
<feature type="compositionally biased region" description="Basic residues" evidence="1">
    <location>
        <begin position="19"/>
        <end position="32"/>
    </location>
</feature>
<protein>
    <submittedName>
        <fullName evidence="2">Uncharacterized protein</fullName>
    </submittedName>
</protein>
<gene>
    <name evidence="2" type="ORF">PECAL_1P04600</name>
</gene>